<dbReference type="Pfam" id="PF03795">
    <property type="entry name" value="YCII"/>
    <property type="match status" value="1"/>
</dbReference>
<evidence type="ECO:0000313" key="4">
    <source>
        <dbReference type="Proteomes" id="UP000677913"/>
    </source>
</evidence>
<dbReference type="AlphaFoldDB" id="A0A8J7WJ24"/>
<dbReference type="SUPFAM" id="SSF54909">
    <property type="entry name" value="Dimeric alpha+beta barrel"/>
    <property type="match status" value="1"/>
</dbReference>
<name>A0A8J7WJ24_9ACTN</name>
<comment type="similarity">
    <text evidence="1">Belongs to the YciI family.</text>
</comment>
<dbReference type="InterPro" id="IPR011008">
    <property type="entry name" value="Dimeric_a/b-barrel"/>
</dbReference>
<comment type="caution">
    <text evidence="3">The sequence shown here is derived from an EMBL/GenBank/DDBJ whole genome shotgun (WGS) entry which is preliminary data.</text>
</comment>
<gene>
    <name evidence="3" type="ORF">KGA66_09225</name>
</gene>
<evidence type="ECO:0000259" key="2">
    <source>
        <dbReference type="Pfam" id="PF03795"/>
    </source>
</evidence>
<feature type="domain" description="YCII-related" evidence="2">
    <location>
        <begin position="1"/>
        <end position="96"/>
    </location>
</feature>
<dbReference type="Proteomes" id="UP000677913">
    <property type="component" value="Unassembled WGS sequence"/>
</dbReference>
<evidence type="ECO:0000256" key="1">
    <source>
        <dbReference type="ARBA" id="ARBA00007689"/>
    </source>
</evidence>
<dbReference type="InterPro" id="IPR005545">
    <property type="entry name" value="YCII"/>
</dbReference>
<sequence length="119" mass="13042">MRYMSLIKIDPAGVPEGGPSEELMTEMGKLIEEMTKAGVLLDTAGLAPLEESTRVQLSGGKLTVLDGPFTEAKEFVGGYALMQCRSQDEAVEWAKRFLTIHGDQWEISLEVRAVQEPDA</sequence>
<dbReference type="Gene3D" id="3.30.70.1060">
    <property type="entry name" value="Dimeric alpha+beta barrel"/>
    <property type="match status" value="1"/>
</dbReference>
<keyword evidence="4" id="KW-1185">Reference proteome</keyword>
<proteinExistence type="inferred from homology"/>
<dbReference type="PANTHER" id="PTHR35174:SF1">
    <property type="entry name" value="BLL0086 PROTEIN"/>
    <property type="match status" value="1"/>
</dbReference>
<dbReference type="EMBL" id="JAGSXH010000022">
    <property type="protein sequence ID" value="MBS2963226.1"/>
    <property type="molecule type" value="Genomic_DNA"/>
</dbReference>
<dbReference type="PANTHER" id="PTHR35174">
    <property type="entry name" value="BLL7171 PROTEIN-RELATED"/>
    <property type="match status" value="1"/>
</dbReference>
<dbReference type="RefSeq" id="WP_211466712.1">
    <property type="nucleotide sequence ID" value="NZ_JAGSXH010000022.1"/>
</dbReference>
<organism evidence="3 4">
    <name type="scientific">Actinocrinis puniceicyclus</name>
    <dbReference type="NCBI Taxonomy" id="977794"/>
    <lineage>
        <taxon>Bacteria</taxon>
        <taxon>Bacillati</taxon>
        <taxon>Actinomycetota</taxon>
        <taxon>Actinomycetes</taxon>
        <taxon>Catenulisporales</taxon>
        <taxon>Actinospicaceae</taxon>
        <taxon>Actinocrinis</taxon>
    </lineage>
</organism>
<protein>
    <submittedName>
        <fullName evidence="3">YciI family protein</fullName>
    </submittedName>
</protein>
<accession>A0A8J7WJ24</accession>
<reference evidence="3" key="1">
    <citation type="submission" date="2021-04" db="EMBL/GenBank/DDBJ databases">
        <title>Genome based classification of Actinospica acidithermotolerans sp. nov., an actinobacterium isolated from an Indonesian hot spring.</title>
        <authorList>
            <person name="Kusuma A.B."/>
            <person name="Putra K.E."/>
            <person name="Nafisah S."/>
            <person name="Loh J."/>
            <person name="Nouioui I."/>
            <person name="Goodfellow M."/>
        </authorList>
    </citation>
    <scope>NUCLEOTIDE SEQUENCE</scope>
    <source>
        <strain evidence="3">DSM 45618</strain>
    </source>
</reference>
<evidence type="ECO:0000313" key="3">
    <source>
        <dbReference type="EMBL" id="MBS2963226.1"/>
    </source>
</evidence>